<gene>
    <name evidence="2" type="ORF">LCPAC202_03040</name>
</gene>
<dbReference type="Gene3D" id="2.130.10.30">
    <property type="entry name" value="Regulator of chromosome condensation 1/beta-lactamase-inhibitor protein II"/>
    <property type="match status" value="1"/>
</dbReference>
<name>A0A481Z867_9VIRU</name>
<dbReference type="InterPro" id="IPR009091">
    <property type="entry name" value="RCC1/BLIP-II"/>
</dbReference>
<evidence type="ECO:0000256" key="1">
    <source>
        <dbReference type="ARBA" id="ARBA00022737"/>
    </source>
</evidence>
<dbReference type="EMBL" id="MK500527">
    <property type="protein sequence ID" value="QBK91330.1"/>
    <property type="molecule type" value="Genomic_DNA"/>
</dbReference>
<dbReference type="Pfam" id="PF00415">
    <property type="entry name" value="RCC1"/>
    <property type="match status" value="1"/>
</dbReference>
<keyword evidence="1" id="KW-0677">Repeat</keyword>
<dbReference type="PANTHER" id="PTHR45622:SF58">
    <property type="entry name" value="REGULATOR OF CHROMOSOME CONDENSATION DOMAIN-CONTAINING PROTEIN"/>
    <property type="match status" value="1"/>
</dbReference>
<accession>A0A481Z867</accession>
<dbReference type="PROSITE" id="PS50012">
    <property type="entry name" value="RCC1_3"/>
    <property type="match status" value="2"/>
</dbReference>
<protein>
    <submittedName>
        <fullName evidence="2">Regulator of chromosome condensation protein</fullName>
    </submittedName>
</protein>
<dbReference type="PANTHER" id="PTHR45622">
    <property type="entry name" value="UBIQUITIN-PROTEIN LIGASE E3A-RELATED"/>
    <property type="match status" value="1"/>
</dbReference>
<evidence type="ECO:0000313" key="2">
    <source>
        <dbReference type="EMBL" id="QBK91330.1"/>
    </source>
</evidence>
<dbReference type="InterPro" id="IPR051709">
    <property type="entry name" value="Ub-ligase/GTPase-reg"/>
</dbReference>
<proteinExistence type="predicted"/>
<organism evidence="2">
    <name type="scientific">Pithovirus LCPAC202</name>
    <dbReference type="NCBI Taxonomy" id="2506592"/>
    <lineage>
        <taxon>Viruses</taxon>
        <taxon>Pithoviruses</taxon>
    </lineage>
</organism>
<sequence length="245" mass="27822">MTQEDAPQERLKALDISTNGEDLAIVSTDGKLYHLGKSMIEGGEMMKAIRRDKQIVVNPIHILLPEPIKQVSVGHRHRSVLSVKGNVYLWGDNRYGQLGQDFKSFAHIHNFASDPRKLSFSVPISFITCQNDTTAAIDENGKLYRWGRNRGFIESCQYVGLKNIMFNSSEEKDGIISSPIQIGLNVTDSTTKTPNICLNMPTMNRTTIQKKFYYVAIGWHVTISTTSDGWVNIWHEDKKDFFPIW</sequence>
<dbReference type="InterPro" id="IPR000408">
    <property type="entry name" value="Reg_chr_condens"/>
</dbReference>
<reference evidence="2" key="1">
    <citation type="journal article" date="2019" name="MBio">
        <title>Virus Genomes from Deep Sea Sediments Expand the Ocean Megavirome and Support Independent Origins of Viral Gigantism.</title>
        <authorList>
            <person name="Backstrom D."/>
            <person name="Yutin N."/>
            <person name="Jorgensen S.L."/>
            <person name="Dharamshi J."/>
            <person name="Homa F."/>
            <person name="Zaremba-Niedwiedzka K."/>
            <person name="Spang A."/>
            <person name="Wolf Y.I."/>
            <person name="Koonin E.V."/>
            <person name="Ettema T.J."/>
        </authorList>
    </citation>
    <scope>NUCLEOTIDE SEQUENCE</scope>
</reference>
<dbReference type="SUPFAM" id="SSF50985">
    <property type="entry name" value="RCC1/BLIP-II"/>
    <property type="match status" value="1"/>
</dbReference>